<organism evidence="3 4">
    <name type="scientific">Gimesia aquarii</name>
    <dbReference type="NCBI Taxonomy" id="2527964"/>
    <lineage>
        <taxon>Bacteria</taxon>
        <taxon>Pseudomonadati</taxon>
        <taxon>Planctomycetota</taxon>
        <taxon>Planctomycetia</taxon>
        <taxon>Planctomycetales</taxon>
        <taxon>Planctomycetaceae</taxon>
        <taxon>Gimesia</taxon>
    </lineage>
</organism>
<evidence type="ECO:0000259" key="2">
    <source>
        <dbReference type="PROSITE" id="PS51462"/>
    </source>
</evidence>
<reference evidence="3 4" key="1">
    <citation type="submission" date="2019-03" db="EMBL/GenBank/DDBJ databases">
        <title>Deep-cultivation of Planctomycetes and their phenomic and genomic characterization uncovers novel biology.</title>
        <authorList>
            <person name="Wiegand S."/>
            <person name="Jogler M."/>
            <person name="Boedeker C."/>
            <person name="Pinto D."/>
            <person name="Vollmers J."/>
            <person name="Rivas-Marin E."/>
            <person name="Kohn T."/>
            <person name="Peeters S.H."/>
            <person name="Heuer A."/>
            <person name="Rast P."/>
            <person name="Oberbeckmann S."/>
            <person name="Bunk B."/>
            <person name="Jeske O."/>
            <person name="Meyerdierks A."/>
            <person name="Storesund J.E."/>
            <person name="Kallscheuer N."/>
            <person name="Luecker S."/>
            <person name="Lage O.M."/>
            <person name="Pohl T."/>
            <person name="Merkel B.J."/>
            <person name="Hornburger P."/>
            <person name="Mueller R.-W."/>
            <person name="Bruemmer F."/>
            <person name="Labrenz M."/>
            <person name="Spormann A.M."/>
            <person name="Op den Camp H."/>
            <person name="Overmann J."/>
            <person name="Amann R."/>
            <person name="Jetten M.S.M."/>
            <person name="Mascher T."/>
            <person name="Medema M.H."/>
            <person name="Devos D.P."/>
            <person name="Kaster A.-K."/>
            <person name="Ovreas L."/>
            <person name="Rohde M."/>
            <person name="Galperin M.Y."/>
            <person name="Jogler C."/>
        </authorList>
    </citation>
    <scope>NUCLEOTIDE SEQUENCE [LARGE SCALE GENOMIC DNA]</scope>
    <source>
        <strain evidence="3 4">V202</strain>
    </source>
</reference>
<name>A0A517X0K0_9PLAN</name>
<dbReference type="InterPro" id="IPR000086">
    <property type="entry name" value="NUDIX_hydrolase_dom"/>
</dbReference>
<dbReference type="OrthoDB" id="276477at2"/>
<dbReference type="EMBL" id="CP037422">
    <property type="protein sequence ID" value="QDU11036.1"/>
    <property type="molecule type" value="Genomic_DNA"/>
</dbReference>
<accession>A0A517X0K0</accession>
<dbReference type="SUPFAM" id="SSF55811">
    <property type="entry name" value="Nudix"/>
    <property type="match status" value="1"/>
</dbReference>
<dbReference type="InterPro" id="IPR015797">
    <property type="entry name" value="NUDIX_hydrolase-like_dom_sf"/>
</dbReference>
<proteinExistence type="predicted"/>
<gene>
    <name evidence="3" type="ORF">V202x_44520</name>
</gene>
<dbReference type="Pfam" id="PF00293">
    <property type="entry name" value="NUDIX"/>
    <property type="match status" value="1"/>
</dbReference>
<dbReference type="Proteomes" id="UP000318384">
    <property type="component" value="Chromosome"/>
</dbReference>
<feature type="chain" id="PRO_5021707443" evidence="1">
    <location>
        <begin position="26"/>
        <end position="227"/>
    </location>
</feature>
<keyword evidence="1" id="KW-0732">Signal</keyword>
<dbReference type="PROSITE" id="PS51462">
    <property type="entry name" value="NUDIX"/>
    <property type="match status" value="1"/>
</dbReference>
<dbReference type="RefSeq" id="WP_145178887.1">
    <property type="nucleotide sequence ID" value="NZ_CP037422.1"/>
</dbReference>
<keyword evidence="4" id="KW-1185">Reference proteome</keyword>
<feature type="signal peptide" evidence="1">
    <location>
        <begin position="1"/>
        <end position="25"/>
    </location>
</feature>
<dbReference type="AlphaFoldDB" id="A0A517X0K0"/>
<sequence precursor="true">MRNISLIAALACMVLVSLPRHVVTAEEPKEFKYAGVIAYSVDPDTRQLVVLLGKEHRGRRELKFCPGLKWKGIGGTRDGNETTVETASREFDQETGVDAKTGKGAYGRGFLLKPGQLNPELRIKHPRHKSYIYLVEVPYKKIGDFPDERDEVKQLAWVPASELYAAIDAVKKQHPGRFPDGMIKGRCFAQIPKNYVGEDRDLYPPLVDELEGDTLFRKKLKVPPPKP</sequence>
<evidence type="ECO:0000313" key="4">
    <source>
        <dbReference type="Proteomes" id="UP000318384"/>
    </source>
</evidence>
<evidence type="ECO:0000256" key="1">
    <source>
        <dbReference type="SAM" id="SignalP"/>
    </source>
</evidence>
<protein>
    <submittedName>
        <fullName evidence="3">NUDIX domain protein</fullName>
    </submittedName>
</protein>
<feature type="domain" description="Nudix hydrolase" evidence="2">
    <location>
        <begin position="31"/>
        <end position="180"/>
    </location>
</feature>
<dbReference type="Gene3D" id="3.90.79.10">
    <property type="entry name" value="Nucleoside Triphosphate Pyrophosphohydrolase"/>
    <property type="match status" value="1"/>
</dbReference>
<evidence type="ECO:0000313" key="3">
    <source>
        <dbReference type="EMBL" id="QDU11036.1"/>
    </source>
</evidence>